<dbReference type="OrthoDB" id="443402at2759"/>
<evidence type="ECO:0000256" key="1">
    <source>
        <dbReference type="SAM" id="MobiDB-lite"/>
    </source>
</evidence>
<proteinExistence type="predicted"/>
<evidence type="ECO:0000313" key="3">
    <source>
        <dbReference type="EMBL" id="CZR69094.1"/>
    </source>
</evidence>
<accession>A0A1L7XVL2</accession>
<sequence length="379" mass="43013">MSDRLKSRCAGLIEIRGVHEESGNLGTVQYMHRIVRDFMEIPRTWSFLLSATAGTDFKLHKSLLKSIILHHRLVPKRYIGPDLFATARQALKSAQEACKDEHDPNDDLVLLLNTLNTTLNAGYDEKGGFIQSNPPHWSGLVDLENPKQWPDSFISAAVQYGLLPYLEEQLHRRKEILLKKRGRPLLDTAICIQRHCTIPVPLSQKRELAFLLLKAGADPNQFFGEYTVWQRFLISSTAEVLSNEDLVILLEIQKELVTFGASFAGSVTSVDQQIRWCGMIHKLWHRLDPERTGKVMSSIQRNDIAAQQDTSPETPLNSPLSPPSPPLTPRSPTINEIVSVHPMIPLRNECDTKSDGGNPKLKKESSIARRIRDWRRRRQ</sequence>
<protein>
    <recommendedName>
        <fullName evidence="2">DUF7791 domain-containing protein</fullName>
    </recommendedName>
</protein>
<keyword evidence="4" id="KW-1185">Reference proteome</keyword>
<dbReference type="Proteomes" id="UP000184330">
    <property type="component" value="Unassembled WGS sequence"/>
</dbReference>
<dbReference type="EMBL" id="FJOG01000065">
    <property type="protein sequence ID" value="CZR69094.1"/>
    <property type="molecule type" value="Genomic_DNA"/>
</dbReference>
<evidence type="ECO:0000259" key="2">
    <source>
        <dbReference type="Pfam" id="PF25053"/>
    </source>
</evidence>
<dbReference type="InterPro" id="IPR056693">
    <property type="entry name" value="DUF7791"/>
</dbReference>
<feature type="compositionally biased region" description="Low complexity" evidence="1">
    <location>
        <begin position="310"/>
        <end position="319"/>
    </location>
</feature>
<name>A0A1L7XVL2_9HELO</name>
<dbReference type="Pfam" id="PF25053">
    <property type="entry name" value="DUF7791"/>
    <property type="match status" value="1"/>
</dbReference>
<reference evidence="3 4" key="1">
    <citation type="submission" date="2016-03" db="EMBL/GenBank/DDBJ databases">
        <authorList>
            <person name="Ploux O."/>
        </authorList>
    </citation>
    <scope>NUCLEOTIDE SEQUENCE [LARGE SCALE GENOMIC DNA]</scope>
    <source>
        <strain evidence="3 4">UAMH 11012</strain>
    </source>
</reference>
<evidence type="ECO:0000313" key="4">
    <source>
        <dbReference type="Proteomes" id="UP000184330"/>
    </source>
</evidence>
<feature type="compositionally biased region" description="Pro residues" evidence="1">
    <location>
        <begin position="320"/>
        <end position="329"/>
    </location>
</feature>
<organism evidence="3 4">
    <name type="scientific">Phialocephala subalpina</name>
    <dbReference type="NCBI Taxonomy" id="576137"/>
    <lineage>
        <taxon>Eukaryota</taxon>
        <taxon>Fungi</taxon>
        <taxon>Dikarya</taxon>
        <taxon>Ascomycota</taxon>
        <taxon>Pezizomycotina</taxon>
        <taxon>Leotiomycetes</taxon>
        <taxon>Helotiales</taxon>
        <taxon>Mollisiaceae</taxon>
        <taxon>Phialocephala</taxon>
        <taxon>Phialocephala fortinii species complex</taxon>
    </lineage>
</organism>
<feature type="compositionally biased region" description="Basic and acidic residues" evidence="1">
    <location>
        <begin position="361"/>
        <end position="371"/>
    </location>
</feature>
<gene>
    <name evidence="3" type="ORF">PAC_18995</name>
</gene>
<feature type="region of interest" description="Disordered" evidence="1">
    <location>
        <begin position="306"/>
        <end position="333"/>
    </location>
</feature>
<feature type="domain" description="DUF7791" evidence="2">
    <location>
        <begin position="1"/>
        <end position="73"/>
    </location>
</feature>
<feature type="region of interest" description="Disordered" evidence="1">
    <location>
        <begin position="347"/>
        <end position="379"/>
    </location>
</feature>
<dbReference type="AlphaFoldDB" id="A0A1L7XVL2"/>